<evidence type="ECO:0000256" key="3">
    <source>
        <dbReference type="ARBA" id="ARBA00006743"/>
    </source>
</evidence>
<evidence type="ECO:0000256" key="5">
    <source>
        <dbReference type="ARBA" id="ARBA00022827"/>
    </source>
</evidence>
<evidence type="ECO:0000256" key="7">
    <source>
        <dbReference type="ARBA" id="ARBA00048628"/>
    </source>
</evidence>
<comment type="pathway">
    <text evidence="2 8">One-carbon metabolism; tetrahydrofolate interconversion.</text>
</comment>
<evidence type="ECO:0000256" key="2">
    <source>
        <dbReference type="ARBA" id="ARBA00004777"/>
    </source>
</evidence>
<dbReference type="EMBL" id="WHOC01000195">
    <property type="protein sequence ID" value="NOU91330.1"/>
    <property type="molecule type" value="Genomic_DNA"/>
</dbReference>
<dbReference type="Pfam" id="PF02219">
    <property type="entry name" value="MTHFR"/>
    <property type="match status" value="1"/>
</dbReference>
<dbReference type="Proteomes" id="UP000658690">
    <property type="component" value="Unassembled WGS sequence"/>
</dbReference>
<keyword evidence="5 8" id="KW-0274">FAD</keyword>
<evidence type="ECO:0000256" key="1">
    <source>
        <dbReference type="ARBA" id="ARBA00001974"/>
    </source>
</evidence>
<dbReference type="RefSeq" id="WP_171694032.1">
    <property type="nucleotide sequence ID" value="NZ_WHOC01000195.1"/>
</dbReference>
<dbReference type="PANTHER" id="PTHR45754">
    <property type="entry name" value="METHYLENETETRAHYDROFOLATE REDUCTASE"/>
    <property type="match status" value="1"/>
</dbReference>
<dbReference type="SUPFAM" id="SSF51730">
    <property type="entry name" value="FAD-linked oxidoreductase"/>
    <property type="match status" value="1"/>
</dbReference>
<accession>A0ABX1ZDD0</accession>
<dbReference type="CDD" id="cd00537">
    <property type="entry name" value="MTHFR"/>
    <property type="match status" value="1"/>
</dbReference>
<keyword evidence="10" id="KW-1185">Reference proteome</keyword>
<evidence type="ECO:0000313" key="10">
    <source>
        <dbReference type="Proteomes" id="UP000658690"/>
    </source>
</evidence>
<comment type="caution">
    <text evidence="9">The sequence shown here is derived from an EMBL/GenBank/DDBJ whole genome shotgun (WGS) entry which is preliminary data.</text>
</comment>
<evidence type="ECO:0000256" key="4">
    <source>
        <dbReference type="ARBA" id="ARBA00022630"/>
    </source>
</evidence>
<proteinExistence type="inferred from homology"/>
<organism evidence="9 10">
    <name type="scientific">Paenibacillus germinis</name>
    <dbReference type="NCBI Taxonomy" id="2654979"/>
    <lineage>
        <taxon>Bacteria</taxon>
        <taxon>Bacillati</taxon>
        <taxon>Bacillota</taxon>
        <taxon>Bacilli</taxon>
        <taxon>Bacillales</taxon>
        <taxon>Paenibacillaceae</taxon>
        <taxon>Paenibacillus</taxon>
    </lineage>
</organism>
<dbReference type="InterPro" id="IPR003171">
    <property type="entry name" value="Mehydrof_redctse-like"/>
</dbReference>
<name>A0ABX1ZDD0_9BACL</name>
<evidence type="ECO:0000313" key="9">
    <source>
        <dbReference type="EMBL" id="NOU91330.1"/>
    </source>
</evidence>
<reference evidence="9 10" key="1">
    <citation type="submission" date="2019-10" db="EMBL/GenBank/DDBJ databases">
        <title>Description of Paenibacillus choica sp. nov.</title>
        <authorList>
            <person name="Carlier A."/>
            <person name="Qi S."/>
        </authorList>
    </citation>
    <scope>NUCLEOTIDE SEQUENCE [LARGE SCALE GENOMIC DNA]</scope>
    <source>
        <strain evidence="9 10">LMG 31460</strain>
    </source>
</reference>
<keyword evidence="6 8" id="KW-0560">Oxidoreductase</keyword>
<dbReference type="PANTHER" id="PTHR45754:SF3">
    <property type="entry name" value="METHYLENETETRAHYDROFOLATE REDUCTASE (NADPH)"/>
    <property type="match status" value="1"/>
</dbReference>
<dbReference type="InterPro" id="IPR029041">
    <property type="entry name" value="FAD-linked_oxidoreductase-like"/>
</dbReference>
<gene>
    <name evidence="9" type="ORF">GC102_37240</name>
</gene>
<sequence length="317" mass="35253">MKKGSDPPRQRTLPEMVQEQTTIIVELDPPRDLDYSLFLEGAIALKDAGADAVTMADNSLAMTRISNMAMGTLVKEQVGIRPLLHVSCRDRNLIAQQSHMMGLYVLGIDHVLAVTGDPPRYGNLPDAAAVYDTTSFEMIRRIKQLNEGISFSGHPLKTRTAFTVGAAFNPNTRHLNKAVERLEKKIAAGADYAMSQPLFCHQQIEQVAQATQELSIPIFIGIMPLTSYRNAEFLHHQVPGIRLSDDVLAKMARYQGEDARKQGLEIAMELVDTVHHYFKGIYLITPFMRYEMTAELTRYVKSKGHEGGIAGCQPSLL</sequence>
<protein>
    <recommendedName>
        <fullName evidence="8">Methylenetetrahydrofolate reductase</fullName>
    </recommendedName>
</protein>
<evidence type="ECO:0000256" key="8">
    <source>
        <dbReference type="RuleBase" id="RU003862"/>
    </source>
</evidence>
<comment type="catalytic activity">
    <reaction evidence="7">
        <text>(6S)-5-methyl-5,6,7,8-tetrahydrofolate + NAD(+) = (6R)-5,10-methylene-5,6,7,8-tetrahydrofolate + NADH + H(+)</text>
        <dbReference type="Rhea" id="RHEA:19821"/>
        <dbReference type="ChEBI" id="CHEBI:15378"/>
        <dbReference type="ChEBI" id="CHEBI:15636"/>
        <dbReference type="ChEBI" id="CHEBI:18608"/>
        <dbReference type="ChEBI" id="CHEBI:57540"/>
        <dbReference type="ChEBI" id="CHEBI:57945"/>
        <dbReference type="EC" id="1.5.1.54"/>
    </reaction>
    <physiologicalReaction direction="right-to-left" evidence="7">
        <dbReference type="Rhea" id="RHEA:19823"/>
    </physiologicalReaction>
</comment>
<dbReference type="Gene3D" id="3.20.20.220">
    <property type="match status" value="1"/>
</dbReference>
<evidence type="ECO:0000256" key="6">
    <source>
        <dbReference type="ARBA" id="ARBA00023002"/>
    </source>
</evidence>
<comment type="cofactor">
    <cofactor evidence="1 8">
        <name>FAD</name>
        <dbReference type="ChEBI" id="CHEBI:57692"/>
    </cofactor>
</comment>
<comment type="similarity">
    <text evidence="3 8">Belongs to the methylenetetrahydrofolate reductase family.</text>
</comment>
<keyword evidence="4 8" id="KW-0285">Flavoprotein</keyword>